<dbReference type="OrthoDB" id="9809206at2"/>
<evidence type="ECO:0000256" key="1">
    <source>
        <dbReference type="ARBA" id="ARBA00004651"/>
    </source>
</evidence>
<dbReference type="PANTHER" id="PTHR30566">
    <property type="entry name" value="YNAI-RELATED MECHANOSENSITIVE ION CHANNEL"/>
    <property type="match status" value="1"/>
</dbReference>
<dbReference type="RefSeq" id="WP_052882386.1">
    <property type="nucleotide sequence ID" value="NZ_CP010904.1"/>
</dbReference>
<dbReference type="Pfam" id="PF00924">
    <property type="entry name" value="MS_channel_2nd"/>
    <property type="match status" value="1"/>
</dbReference>
<dbReference type="InterPro" id="IPR011066">
    <property type="entry name" value="MscS_channel_C_sf"/>
</dbReference>
<dbReference type="InterPro" id="IPR049142">
    <property type="entry name" value="MS_channel_1st"/>
</dbReference>
<evidence type="ECO:0000256" key="2">
    <source>
        <dbReference type="ARBA" id="ARBA00008017"/>
    </source>
</evidence>
<evidence type="ECO:0000259" key="9">
    <source>
        <dbReference type="Pfam" id="PF21082"/>
    </source>
</evidence>
<dbReference type="PANTHER" id="PTHR30566:SF25">
    <property type="entry name" value="INNER MEMBRANE PROTEIN"/>
    <property type="match status" value="1"/>
</dbReference>
<evidence type="ECO:0000313" key="12">
    <source>
        <dbReference type="Proteomes" id="UP000035268"/>
    </source>
</evidence>
<comment type="similarity">
    <text evidence="2">Belongs to the MscS (TC 1.A.23) family.</text>
</comment>
<dbReference type="InterPro" id="IPR049278">
    <property type="entry name" value="MS_channel_C"/>
</dbReference>
<dbReference type="Pfam" id="PF21088">
    <property type="entry name" value="MS_channel_1st"/>
    <property type="match status" value="1"/>
</dbReference>
<protein>
    <submittedName>
        <fullName evidence="11">MscS family inner membrane protein YnaI</fullName>
    </submittedName>
</protein>
<evidence type="ECO:0000256" key="3">
    <source>
        <dbReference type="ARBA" id="ARBA00022475"/>
    </source>
</evidence>
<gene>
    <name evidence="11" type="primary">ynaI_2</name>
    <name evidence="11" type="ORF">L21SP4_01884</name>
</gene>
<reference evidence="12" key="1">
    <citation type="submission" date="2015-02" db="EMBL/GenBank/DDBJ databases">
        <title>Description and complete genome sequence of the first cultured representative of the subdivision 5 of the Verrucomicrobia phylum.</title>
        <authorList>
            <person name="Spring S."/>
            <person name="Bunk B."/>
            <person name="Sproer C."/>
            <person name="Klenk H.-P."/>
        </authorList>
    </citation>
    <scope>NUCLEOTIDE SEQUENCE [LARGE SCALE GENOMIC DNA]</scope>
    <source>
        <strain evidence="12">L21-Fru-AB</strain>
    </source>
</reference>
<feature type="transmembrane region" description="Helical" evidence="7">
    <location>
        <begin position="129"/>
        <end position="147"/>
    </location>
</feature>
<dbReference type="Pfam" id="PF21082">
    <property type="entry name" value="MS_channel_3rd"/>
    <property type="match status" value="1"/>
</dbReference>
<dbReference type="Gene3D" id="1.10.287.1260">
    <property type="match status" value="1"/>
</dbReference>
<keyword evidence="3" id="KW-1003">Cell membrane</keyword>
<dbReference type="AlphaFoldDB" id="A0A0G3EK02"/>
<dbReference type="Proteomes" id="UP000035268">
    <property type="component" value="Chromosome"/>
</dbReference>
<dbReference type="EMBL" id="CP010904">
    <property type="protein sequence ID" value="AKJ65120.1"/>
    <property type="molecule type" value="Genomic_DNA"/>
</dbReference>
<sequence length="352" mass="39196">MTPLLAVSLNTEHWIGATLTLLIGLGITGGLHYLLRRRFDQLAGAEEASARRTAWRAVFEIAFPLAYFSVVSIAVRALEPGPSVIRTLEVAAAALLTFLAIRFILMALQIAMEKFYVGKGKLTREMTSGLMLIARILVWVFGILFLLDNLGFQVSSLVAGLGIGGVALALSVQTVLGDLLSYYAILLDRPFKLGDFLIIGDLLGTVEHIGIKTTRIRSLSGEELIFSNTDLLNSRVRNYMTMQRRRVVFKLGVTYDTPAEKLEKIPGMIESIIRDQQDTQFDRCHFSAYGDFNLIVETVYYVIGADYVKYMDLQQAINLRIKRAFEAEGIEFAFPTQTIHLRNESELTEGGS</sequence>
<keyword evidence="12" id="KW-1185">Reference proteome</keyword>
<dbReference type="SUPFAM" id="SSF50182">
    <property type="entry name" value="Sm-like ribonucleoproteins"/>
    <property type="match status" value="1"/>
</dbReference>
<dbReference type="Gene3D" id="2.30.30.60">
    <property type="match status" value="1"/>
</dbReference>
<evidence type="ECO:0000259" key="10">
    <source>
        <dbReference type="Pfam" id="PF21088"/>
    </source>
</evidence>
<feature type="domain" description="Mechanosensitive ion channel MscS" evidence="8">
    <location>
        <begin position="175"/>
        <end position="239"/>
    </location>
</feature>
<dbReference type="GO" id="GO:0005886">
    <property type="term" value="C:plasma membrane"/>
    <property type="evidence" value="ECO:0007669"/>
    <property type="project" value="UniProtKB-SubCell"/>
</dbReference>
<accession>A0A0G3EK02</accession>
<evidence type="ECO:0000256" key="6">
    <source>
        <dbReference type="ARBA" id="ARBA00023136"/>
    </source>
</evidence>
<dbReference type="SUPFAM" id="SSF82689">
    <property type="entry name" value="Mechanosensitive channel protein MscS (YggB), C-terminal domain"/>
    <property type="match status" value="1"/>
</dbReference>
<dbReference type="Gene3D" id="3.30.70.100">
    <property type="match status" value="1"/>
</dbReference>
<evidence type="ECO:0000256" key="4">
    <source>
        <dbReference type="ARBA" id="ARBA00022692"/>
    </source>
</evidence>
<dbReference type="STRING" id="1307763.L21SP4_01884"/>
<proteinExistence type="inferred from homology"/>
<evidence type="ECO:0000259" key="8">
    <source>
        <dbReference type="Pfam" id="PF00924"/>
    </source>
</evidence>
<dbReference type="GO" id="GO:0008381">
    <property type="term" value="F:mechanosensitive monoatomic ion channel activity"/>
    <property type="evidence" value="ECO:0007669"/>
    <property type="project" value="UniProtKB-ARBA"/>
</dbReference>
<dbReference type="InterPro" id="IPR011014">
    <property type="entry name" value="MscS_channel_TM-2"/>
</dbReference>
<dbReference type="InterPro" id="IPR006685">
    <property type="entry name" value="MscS_channel_2nd"/>
</dbReference>
<dbReference type="KEGG" id="vbl:L21SP4_01884"/>
<feature type="transmembrane region" description="Helical" evidence="7">
    <location>
        <begin position="55"/>
        <end position="78"/>
    </location>
</feature>
<feature type="domain" description="Mechanosensitive ion channel MscS C-terminal" evidence="9">
    <location>
        <begin position="247"/>
        <end position="332"/>
    </location>
</feature>
<keyword evidence="6 7" id="KW-0472">Membrane</keyword>
<evidence type="ECO:0000313" key="11">
    <source>
        <dbReference type="EMBL" id="AKJ65120.1"/>
    </source>
</evidence>
<keyword evidence="5 7" id="KW-1133">Transmembrane helix</keyword>
<feature type="transmembrane region" description="Helical" evidence="7">
    <location>
        <begin position="90"/>
        <end position="108"/>
    </location>
</feature>
<evidence type="ECO:0000256" key="7">
    <source>
        <dbReference type="SAM" id="Phobius"/>
    </source>
</evidence>
<reference evidence="11 12" key="2">
    <citation type="journal article" date="2016" name="ISME J.">
        <title>Characterization of the first cultured representative of Verrucomicrobia subdivision 5 indicates the proposal of a novel phylum.</title>
        <authorList>
            <person name="Spring S."/>
            <person name="Bunk B."/>
            <person name="Sproer C."/>
            <person name="Schumann P."/>
            <person name="Rohde M."/>
            <person name="Tindall B.J."/>
            <person name="Klenk H.P."/>
        </authorList>
    </citation>
    <scope>NUCLEOTIDE SEQUENCE [LARGE SCALE GENOMIC DNA]</scope>
    <source>
        <strain evidence="11 12">L21-Fru-AB</strain>
    </source>
</reference>
<feature type="transmembrane region" description="Helical" evidence="7">
    <location>
        <begin position="14"/>
        <end position="35"/>
    </location>
</feature>
<evidence type="ECO:0000256" key="5">
    <source>
        <dbReference type="ARBA" id="ARBA00022989"/>
    </source>
</evidence>
<dbReference type="InterPro" id="IPR023408">
    <property type="entry name" value="MscS_beta-dom_sf"/>
</dbReference>
<dbReference type="SUPFAM" id="SSF82861">
    <property type="entry name" value="Mechanosensitive channel protein MscS (YggB), transmembrane region"/>
    <property type="match status" value="1"/>
</dbReference>
<dbReference type="PATRIC" id="fig|1609981.3.peg.1956"/>
<organism evidence="11 12">
    <name type="scientific">Kiritimatiella glycovorans</name>
    <dbReference type="NCBI Taxonomy" id="1307763"/>
    <lineage>
        <taxon>Bacteria</taxon>
        <taxon>Pseudomonadati</taxon>
        <taxon>Kiritimatiellota</taxon>
        <taxon>Kiritimatiellia</taxon>
        <taxon>Kiritimatiellales</taxon>
        <taxon>Kiritimatiellaceae</taxon>
        <taxon>Kiritimatiella</taxon>
    </lineage>
</organism>
<dbReference type="InterPro" id="IPR010920">
    <property type="entry name" value="LSM_dom_sf"/>
</dbReference>
<name>A0A0G3EK02_9BACT</name>
<feature type="domain" description="Mechanosensitive ion channel transmembrane helices 2/3" evidence="10">
    <location>
        <begin position="133"/>
        <end position="170"/>
    </location>
</feature>
<keyword evidence="4 7" id="KW-0812">Transmembrane</keyword>
<comment type="subcellular location">
    <subcellularLocation>
        <location evidence="1">Cell membrane</location>
        <topology evidence="1">Multi-pass membrane protein</topology>
    </subcellularLocation>
</comment>
<feature type="transmembrane region" description="Helical" evidence="7">
    <location>
        <begin position="159"/>
        <end position="185"/>
    </location>
</feature>